<keyword evidence="2" id="KW-1185">Reference proteome</keyword>
<dbReference type="AlphaFoldDB" id="A0A1P8UFI5"/>
<dbReference type="EMBL" id="CP019434">
    <property type="protein sequence ID" value="APZ42602.1"/>
    <property type="molecule type" value="Genomic_DNA"/>
</dbReference>
<proteinExistence type="predicted"/>
<name>A0A1P8UFI5_9GAMM</name>
<evidence type="ECO:0000313" key="1">
    <source>
        <dbReference type="EMBL" id="APZ42602.1"/>
    </source>
</evidence>
<sequence>MRAFGRIGGPEAAAPNAAMEAIMKYTLSEASKSVLRMLARKDPVQAGEIFDGLEYTGPDQIHFFLALAQEQGTFVPSARRTWAVPAHLLNQIASH</sequence>
<gene>
    <name evidence="1" type="ORF">BW247_05400</name>
</gene>
<organism evidence="1 2">
    <name type="scientific">Acidihalobacter ferrooxydans</name>
    <dbReference type="NCBI Taxonomy" id="1765967"/>
    <lineage>
        <taxon>Bacteria</taxon>
        <taxon>Pseudomonadati</taxon>
        <taxon>Pseudomonadota</taxon>
        <taxon>Gammaproteobacteria</taxon>
        <taxon>Chromatiales</taxon>
        <taxon>Ectothiorhodospiraceae</taxon>
        <taxon>Acidihalobacter</taxon>
    </lineage>
</organism>
<reference evidence="1 2" key="1">
    <citation type="submission" date="2017-01" db="EMBL/GenBank/DDBJ databases">
        <title>Draft sequence of Acidihalobacter ferrooxidans strain DSM 14175 (strain V8).</title>
        <authorList>
            <person name="Khaleque H.N."/>
            <person name="Ramsay J.P."/>
            <person name="Murphy R.J.T."/>
            <person name="Kaksonen A.H."/>
            <person name="Boxall N.J."/>
            <person name="Watkin E.L.J."/>
        </authorList>
    </citation>
    <scope>NUCLEOTIDE SEQUENCE [LARGE SCALE GENOMIC DNA]</scope>
    <source>
        <strain evidence="1 2">V8</strain>
    </source>
</reference>
<accession>A0A1P8UFI5</accession>
<protein>
    <submittedName>
        <fullName evidence="1">Uncharacterized protein</fullName>
    </submittedName>
</protein>
<dbReference type="KEGG" id="afy:BW247_05400"/>
<dbReference type="Proteomes" id="UP000243807">
    <property type="component" value="Chromosome"/>
</dbReference>
<evidence type="ECO:0000313" key="2">
    <source>
        <dbReference type="Proteomes" id="UP000243807"/>
    </source>
</evidence>
<dbReference type="STRING" id="1765967.BW247_05400"/>